<keyword evidence="1" id="KW-0813">Transport</keyword>
<protein>
    <recommendedName>
        <fullName evidence="6">ABC transporter domain-containing protein</fullName>
    </recommendedName>
</protein>
<name>A0A2Z2J376_CORST</name>
<dbReference type="InterPro" id="IPR003593">
    <property type="entry name" value="AAA+_ATPase"/>
</dbReference>
<dbReference type="CDD" id="cd03214">
    <property type="entry name" value="ABC_Iron-Siderophores_B12_Hemin"/>
    <property type="match status" value="1"/>
</dbReference>
<evidence type="ECO:0000256" key="4">
    <source>
        <dbReference type="ARBA" id="ARBA00022967"/>
    </source>
</evidence>
<dbReference type="GO" id="GO:0016887">
    <property type="term" value="F:ATP hydrolysis activity"/>
    <property type="evidence" value="ECO:0007669"/>
    <property type="project" value="InterPro"/>
</dbReference>
<dbReference type="PANTHER" id="PTHR42794:SF1">
    <property type="entry name" value="HEMIN IMPORT ATP-BINDING PROTEIN HMUV"/>
    <property type="match status" value="1"/>
</dbReference>
<evidence type="ECO:0000256" key="2">
    <source>
        <dbReference type="ARBA" id="ARBA00022741"/>
    </source>
</evidence>
<dbReference type="GO" id="GO:0005524">
    <property type="term" value="F:ATP binding"/>
    <property type="evidence" value="ECO:0007669"/>
    <property type="project" value="UniProtKB-KW"/>
</dbReference>
<reference evidence="7 8" key="1">
    <citation type="submission" date="2017-05" db="EMBL/GenBank/DDBJ databases">
        <title>Complete genome sequence of Corynebacterium striatum KC-Na-1 isolated from Neophocaena asiaeorientalis in Korea.</title>
        <authorList>
            <person name="Kim J.H."/>
            <person name="Lee K."/>
        </authorList>
    </citation>
    <scope>NUCLEOTIDE SEQUENCE [LARGE SCALE GENOMIC DNA]</scope>
    <source>
        <strain evidence="7 8">KC-Na-01</strain>
    </source>
</reference>
<evidence type="ECO:0000256" key="3">
    <source>
        <dbReference type="ARBA" id="ARBA00022840"/>
    </source>
</evidence>
<evidence type="ECO:0000256" key="1">
    <source>
        <dbReference type="ARBA" id="ARBA00022448"/>
    </source>
</evidence>
<dbReference type="InterPro" id="IPR003439">
    <property type="entry name" value="ABC_transporter-like_ATP-bd"/>
</dbReference>
<evidence type="ECO:0000313" key="8">
    <source>
        <dbReference type="Proteomes" id="UP000250197"/>
    </source>
</evidence>
<dbReference type="PROSITE" id="PS50893">
    <property type="entry name" value="ABC_TRANSPORTER_2"/>
    <property type="match status" value="1"/>
</dbReference>
<dbReference type="Gene3D" id="3.40.50.300">
    <property type="entry name" value="P-loop containing nucleotide triphosphate hydrolases"/>
    <property type="match status" value="1"/>
</dbReference>
<dbReference type="InterPro" id="IPR027417">
    <property type="entry name" value="P-loop_NTPase"/>
</dbReference>
<dbReference type="Pfam" id="PF00005">
    <property type="entry name" value="ABC_tran"/>
    <property type="match status" value="1"/>
</dbReference>
<dbReference type="FunFam" id="3.40.50.300:FF:000134">
    <property type="entry name" value="Iron-enterobactin ABC transporter ATP-binding protein"/>
    <property type="match status" value="1"/>
</dbReference>
<proteinExistence type="predicted"/>
<keyword evidence="2" id="KW-0547">Nucleotide-binding</keyword>
<accession>A0A2Z2J376</accession>
<dbReference type="SMART" id="SM00382">
    <property type="entry name" value="AAA"/>
    <property type="match status" value="1"/>
</dbReference>
<dbReference type="EMBL" id="CP021252">
    <property type="protein sequence ID" value="ART21134.1"/>
    <property type="molecule type" value="Genomic_DNA"/>
</dbReference>
<dbReference type="RefSeq" id="WP_086891242.1">
    <property type="nucleotide sequence ID" value="NZ_CP021252.1"/>
</dbReference>
<dbReference type="KEGG" id="cstr:CBE89_06170"/>
<gene>
    <name evidence="7" type="ORF">CBE89_06170</name>
</gene>
<sequence>MASTSTTGSTSTTTFSVTTESVTSHRGPRCVLHRVNFTPQPGRTIGLVGPNGSGKSSLLSVLSGFQQPDSGDITVDDAPLASYGRKDLARRVAVVTQHAANAADLRVEEVVKLGRIPHRTSLLPHASSEADRSAVEHALEVTCMTDARDSHWSQLSGGERQGVHIARALVQQPQLLILDEPTNHLDAKHQHEVLSLVSQQPMTSIIALHDLNLAASYCDELVVLQSGQVRAAGTPREVLTEELIRDVYEIEATVTEHPKRDGLLIIFD</sequence>
<evidence type="ECO:0000256" key="5">
    <source>
        <dbReference type="SAM" id="MobiDB-lite"/>
    </source>
</evidence>
<dbReference type="SUPFAM" id="SSF52540">
    <property type="entry name" value="P-loop containing nucleoside triphosphate hydrolases"/>
    <property type="match status" value="1"/>
</dbReference>
<organism evidence="7 8">
    <name type="scientific">Corynebacterium striatum</name>
    <dbReference type="NCBI Taxonomy" id="43770"/>
    <lineage>
        <taxon>Bacteria</taxon>
        <taxon>Bacillati</taxon>
        <taxon>Actinomycetota</taxon>
        <taxon>Actinomycetes</taxon>
        <taxon>Mycobacteriales</taxon>
        <taxon>Corynebacteriaceae</taxon>
        <taxon>Corynebacterium</taxon>
    </lineage>
</organism>
<feature type="domain" description="ABC transporter" evidence="6">
    <location>
        <begin position="17"/>
        <end position="251"/>
    </location>
</feature>
<feature type="region of interest" description="Disordered" evidence="5">
    <location>
        <begin position="1"/>
        <end position="23"/>
    </location>
</feature>
<evidence type="ECO:0000259" key="6">
    <source>
        <dbReference type="PROSITE" id="PS50893"/>
    </source>
</evidence>
<keyword evidence="4" id="KW-1278">Translocase</keyword>
<dbReference type="PANTHER" id="PTHR42794">
    <property type="entry name" value="HEMIN IMPORT ATP-BINDING PROTEIN HMUV"/>
    <property type="match status" value="1"/>
</dbReference>
<dbReference type="Proteomes" id="UP000250197">
    <property type="component" value="Chromosome"/>
</dbReference>
<dbReference type="AlphaFoldDB" id="A0A2Z2J376"/>
<evidence type="ECO:0000313" key="7">
    <source>
        <dbReference type="EMBL" id="ART21134.1"/>
    </source>
</evidence>
<keyword evidence="3" id="KW-0067">ATP-binding</keyword>